<accession>A0A9N8Z6B6</accession>
<dbReference type="Proteomes" id="UP000789706">
    <property type="component" value="Unassembled WGS sequence"/>
</dbReference>
<dbReference type="InterPro" id="IPR031318">
    <property type="entry name" value="OPI10"/>
</dbReference>
<dbReference type="EMBL" id="CAJVPK010000230">
    <property type="protein sequence ID" value="CAG8479294.1"/>
    <property type="molecule type" value="Genomic_DNA"/>
</dbReference>
<sequence length="230" mass="25220">MFGCIVAGRLIQTNLQQVDVNKYIFEIPEAITINHIVVFLLGTIPFEPGYAASVHFLWPGGEQGWKLLGMLSNEKPSAIFRLRGNVIPGTISNISNTSNTLNSFSSKLLNYNGDEMSMDVGSTPSTSTSVTATLGISIEPISVVESQMSMLSNQNATMSQFSGVNPETIAFNILKNLYNYVTSFAQATTPFGSHVIGSGNSFISVKVFQDWYDLFSRKIKMDPNIVLKRD</sequence>
<comment type="similarity">
    <text evidence="1">Belongs to the OPI10 family.</text>
</comment>
<dbReference type="PANTHER" id="PTHR12925:SF0">
    <property type="entry name" value="PROTEIN HIKESHI"/>
    <property type="match status" value="1"/>
</dbReference>
<dbReference type="Pfam" id="PF21057">
    <property type="entry name" value="Hikeshi-like_C"/>
    <property type="match status" value="1"/>
</dbReference>
<evidence type="ECO:0000313" key="4">
    <source>
        <dbReference type="EMBL" id="CAG8479294.1"/>
    </source>
</evidence>
<dbReference type="GO" id="GO:0061608">
    <property type="term" value="F:nuclear import signal receptor activity"/>
    <property type="evidence" value="ECO:0007669"/>
    <property type="project" value="TreeGrafter"/>
</dbReference>
<reference evidence="4" key="1">
    <citation type="submission" date="2021-06" db="EMBL/GenBank/DDBJ databases">
        <authorList>
            <person name="Kallberg Y."/>
            <person name="Tangrot J."/>
            <person name="Rosling A."/>
        </authorList>
    </citation>
    <scope>NUCLEOTIDE SEQUENCE</scope>
    <source>
        <strain evidence="4">AZ414A</strain>
    </source>
</reference>
<evidence type="ECO:0000259" key="3">
    <source>
        <dbReference type="Pfam" id="PF21057"/>
    </source>
</evidence>
<dbReference type="AlphaFoldDB" id="A0A9N8Z6B6"/>
<keyword evidence="5" id="KW-1185">Reference proteome</keyword>
<comment type="caution">
    <text evidence="4">The sequence shown here is derived from an EMBL/GenBank/DDBJ whole genome shotgun (WGS) entry which is preliminary data.</text>
</comment>
<dbReference type="GO" id="GO:0005634">
    <property type="term" value="C:nucleus"/>
    <property type="evidence" value="ECO:0007669"/>
    <property type="project" value="TreeGrafter"/>
</dbReference>
<dbReference type="GO" id="GO:0005829">
    <property type="term" value="C:cytosol"/>
    <property type="evidence" value="ECO:0007669"/>
    <property type="project" value="TreeGrafter"/>
</dbReference>
<dbReference type="OrthoDB" id="10248398at2759"/>
<gene>
    <name evidence="4" type="ORF">DEBURN_LOCUS3570</name>
</gene>
<proteinExistence type="inferred from homology"/>
<feature type="domain" description="Hikeshi-like N-terminal" evidence="2">
    <location>
        <begin position="5"/>
        <end position="154"/>
    </location>
</feature>
<evidence type="ECO:0000256" key="1">
    <source>
        <dbReference type="ARBA" id="ARBA00006623"/>
    </source>
</evidence>
<dbReference type="InterPro" id="IPR048364">
    <property type="entry name" value="Hikeshi-like_C"/>
</dbReference>
<protein>
    <submittedName>
        <fullName evidence="4">5939_t:CDS:1</fullName>
    </submittedName>
</protein>
<organism evidence="4 5">
    <name type="scientific">Diversispora eburnea</name>
    <dbReference type="NCBI Taxonomy" id="1213867"/>
    <lineage>
        <taxon>Eukaryota</taxon>
        <taxon>Fungi</taxon>
        <taxon>Fungi incertae sedis</taxon>
        <taxon>Mucoromycota</taxon>
        <taxon>Glomeromycotina</taxon>
        <taxon>Glomeromycetes</taxon>
        <taxon>Diversisporales</taxon>
        <taxon>Diversisporaceae</taxon>
        <taxon>Diversispora</taxon>
    </lineage>
</organism>
<name>A0A9N8Z6B6_9GLOM</name>
<evidence type="ECO:0000313" key="5">
    <source>
        <dbReference type="Proteomes" id="UP000789706"/>
    </source>
</evidence>
<dbReference type="InterPro" id="IPR008493">
    <property type="entry name" value="Hikeshi-like_N"/>
</dbReference>
<dbReference type="Pfam" id="PF05603">
    <property type="entry name" value="Hikeshi-like_N"/>
    <property type="match status" value="1"/>
</dbReference>
<feature type="domain" description="Hikeshi-like C-terminal" evidence="3">
    <location>
        <begin position="166"/>
        <end position="225"/>
    </location>
</feature>
<dbReference type="PANTHER" id="PTHR12925">
    <property type="entry name" value="HIKESHI FAMILY MEMBER"/>
    <property type="match status" value="1"/>
</dbReference>
<dbReference type="GO" id="GO:0006606">
    <property type="term" value="P:protein import into nucleus"/>
    <property type="evidence" value="ECO:0007669"/>
    <property type="project" value="TreeGrafter"/>
</dbReference>
<evidence type="ECO:0000259" key="2">
    <source>
        <dbReference type="Pfam" id="PF05603"/>
    </source>
</evidence>